<organism evidence="11">
    <name type="scientific">Nocardia globerula</name>
    <dbReference type="NCBI Taxonomy" id="1818"/>
    <lineage>
        <taxon>Bacteria</taxon>
        <taxon>Bacillati</taxon>
        <taxon>Actinomycetota</taxon>
        <taxon>Actinomycetes</taxon>
        <taxon>Mycobacteriales</taxon>
        <taxon>Nocardiaceae</taxon>
        <taxon>Nocardia</taxon>
    </lineage>
</organism>
<keyword evidence="7 9" id="KW-0811">Translocation</keyword>
<sequence>MSEDRDKRDADASDAETSPSSASKAVDDTAADAATRSDLSLDKGDAVEAASASSGVSNKPTGKRAARGASVAASTVKTPARTASPKATAKNPGKNPKAKKDNLFKRLRKFFREVIAELRKVIWPNRKQMVTYTSVVLAFVVFMVAFISGVDIAVIKGVTWLFG</sequence>
<keyword evidence="3 9" id="KW-1003">Cell membrane</keyword>
<name>A0A652YWN8_NOCGL</name>
<dbReference type="Pfam" id="PF00584">
    <property type="entry name" value="SecE"/>
    <property type="match status" value="1"/>
</dbReference>
<evidence type="ECO:0000256" key="5">
    <source>
        <dbReference type="ARBA" id="ARBA00022927"/>
    </source>
</evidence>
<dbReference type="PROSITE" id="PS01067">
    <property type="entry name" value="SECE_SEC61G"/>
    <property type="match status" value="1"/>
</dbReference>
<comment type="similarity">
    <text evidence="9">Belongs to the SecE/SEC61-gamma family.</text>
</comment>
<dbReference type="InterPro" id="IPR001901">
    <property type="entry name" value="Translocase_SecE/Sec61-g"/>
</dbReference>
<comment type="function">
    <text evidence="9">Essential subunit of the Sec protein translocation channel SecYEG. Clamps together the 2 halves of SecY. May contact the channel plug during translocation.</text>
</comment>
<evidence type="ECO:0000256" key="4">
    <source>
        <dbReference type="ARBA" id="ARBA00022692"/>
    </source>
</evidence>
<accession>A0A652YWN8</accession>
<feature type="compositionally biased region" description="Low complexity" evidence="10">
    <location>
        <begin position="85"/>
        <end position="95"/>
    </location>
</feature>
<evidence type="ECO:0000256" key="9">
    <source>
        <dbReference type="HAMAP-Rule" id="MF_00422"/>
    </source>
</evidence>
<dbReference type="HAMAP" id="MF_00422">
    <property type="entry name" value="SecE"/>
    <property type="match status" value="1"/>
</dbReference>
<keyword evidence="2 9" id="KW-0813">Transport</keyword>
<feature type="compositionally biased region" description="Low complexity" evidence="10">
    <location>
        <begin position="47"/>
        <end position="57"/>
    </location>
</feature>
<proteinExistence type="inferred from homology"/>
<feature type="compositionally biased region" description="Basic and acidic residues" evidence="10">
    <location>
        <begin position="1"/>
        <end position="11"/>
    </location>
</feature>
<dbReference type="PANTHER" id="PTHR33910">
    <property type="entry name" value="PROTEIN TRANSLOCASE SUBUNIT SECE"/>
    <property type="match status" value="1"/>
</dbReference>
<dbReference type="GO" id="GO:0005886">
    <property type="term" value="C:plasma membrane"/>
    <property type="evidence" value="ECO:0007669"/>
    <property type="project" value="UniProtKB-SubCell"/>
</dbReference>
<dbReference type="NCBIfam" id="TIGR00964">
    <property type="entry name" value="secE_bact"/>
    <property type="match status" value="1"/>
</dbReference>
<feature type="transmembrane region" description="Helical" evidence="9">
    <location>
        <begin position="129"/>
        <end position="155"/>
    </location>
</feature>
<keyword evidence="5 9" id="KW-0653">Protein transport</keyword>
<gene>
    <name evidence="9" type="primary">secE</name>
    <name evidence="11" type="ORF">FNL38_101460</name>
</gene>
<evidence type="ECO:0000256" key="1">
    <source>
        <dbReference type="ARBA" id="ARBA00004370"/>
    </source>
</evidence>
<dbReference type="PANTHER" id="PTHR33910:SF1">
    <property type="entry name" value="PROTEIN TRANSLOCASE SUBUNIT SECE"/>
    <property type="match status" value="1"/>
</dbReference>
<dbReference type="GO" id="GO:0009306">
    <property type="term" value="P:protein secretion"/>
    <property type="evidence" value="ECO:0007669"/>
    <property type="project" value="UniProtKB-UniRule"/>
</dbReference>
<keyword evidence="4 9" id="KW-0812">Transmembrane</keyword>
<feature type="region of interest" description="Disordered" evidence="10">
    <location>
        <begin position="1"/>
        <end position="99"/>
    </location>
</feature>
<evidence type="ECO:0000256" key="7">
    <source>
        <dbReference type="ARBA" id="ARBA00023010"/>
    </source>
</evidence>
<dbReference type="GO" id="GO:0043952">
    <property type="term" value="P:protein transport by the Sec complex"/>
    <property type="evidence" value="ECO:0007669"/>
    <property type="project" value="UniProtKB-UniRule"/>
</dbReference>
<keyword evidence="6 9" id="KW-1133">Transmembrane helix</keyword>
<dbReference type="GO" id="GO:0065002">
    <property type="term" value="P:intracellular protein transmembrane transport"/>
    <property type="evidence" value="ECO:0007669"/>
    <property type="project" value="UniProtKB-UniRule"/>
</dbReference>
<keyword evidence="8 9" id="KW-0472">Membrane</keyword>
<comment type="subcellular location">
    <subcellularLocation>
        <location evidence="9">Cell membrane</location>
        <topology evidence="9">Single-pass membrane protein</topology>
    </subcellularLocation>
    <subcellularLocation>
        <location evidence="1">Membrane</location>
    </subcellularLocation>
</comment>
<dbReference type="Gene3D" id="1.20.5.1030">
    <property type="entry name" value="Preprotein translocase secy subunit"/>
    <property type="match status" value="1"/>
</dbReference>
<dbReference type="GO" id="GO:0006605">
    <property type="term" value="P:protein targeting"/>
    <property type="evidence" value="ECO:0007669"/>
    <property type="project" value="UniProtKB-UniRule"/>
</dbReference>
<dbReference type="EMBL" id="VNIQ01000001">
    <property type="protein sequence ID" value="TYQ08089.1"/>
    <property type="molecule type" value="Genomic_DNA"/>
</dbReference>
<reference evidence="11" key="1">
    <citation type="submission" date="2019-07" db="EMBL/GenBank/DDBJ databases">
        <title>Genomic Encyclopedia of Type Strains, Phase IV (KMG-IV): sequencing the most valuable type-strain genomes for metagenomic binning, comparative biology and taxonomic classification.</title>
        <authorList>
            <person name="Goeker M."/>
        </authorList>
    </citation>
    <scope>NUCLEOTIDE SEQUENCE</scope>
    <source>
        <strain evidence="11">DSM 44596</strain>
    </source>
</reference>
<comment type="caution">
    <text evidence="11">The sequence shown here is derived from an EMBL/GenBank/DDBJ whole genome shotgun (WGS) entry which is preliminary data.</text>
</comment>
<dbReference type="GO" id="GO:0008320">
    <property type="term" value="F:protein transmembrane transporter activity"/>
    <property type="evidence" value="ECO:0007669"/>
    <property type="project" value="UniProtKB-UniRule"/>
</dbReference>
<dbReference type="AlphaFoldDB" id="A0A652YWN8"/>
<comment type="subunit">
    <text evidence="9">Component of the Sec protein translocase complex. Heterotrimer consisting of SecY, SecE and SecG subunits. The heterotrimers can form oligomers, although 1 heterotrimer is thought to be able to translocate proteins. Interacts with the ribosome. Interacts with SecDF, and other proteins may be involved. Interacts with SecA.</text>
</comment>
<evidence type="ECO:0000256" key="2">
    <source>
        <dbReference type="ARBA" id="ARBA00022448"/>
    </source>
</evidence>
<evidence type="ECO:0000256" key="10">
    <source>
        <dbReference type="SAM" id="MobiDB-lite"/>
    </source>
</evidence>
<evidence type="ECO:0000256" key="3">
    <source>
        <dbReference type="ARBA" id="ARBA00022475"/>
    </source>
</evidence>
<protein>
    <recommendedName>
        <fullName evidence="9">Protein translocase subunit SecE</fullName>
    </recommendedName>
</protein>
<dbReference type="InterPro" id="IPR005807">
    <property type="entry name" value="SecE_bac"/>
</dbReference>
<evidence type="ECO:0000313" key="11">
    <source>
        <dbReference type="EMBL" id="TYQ08089.1"/>
    </source>
</evidence>
<evidence type="ECO:0000256" key="8">
    <source>
        <dbReference type="ARBA" id="ARBA00023136"/>
    </source>
</evidence>
<dbReference type="InterPro" id="IPR038379">
    <property type="entry name" value="SecE_sf"/>
</dbReference>
<evidence type="ECO:0000256" key="6">
    <source>
        <dbReference type="ARBA" id="ARBA00022989"/>
    </source>
</evidence>